<comment type="subcellular location">
    <subcellularLocation>
        <location evidence="1">Mitochondrion membrane</location>
        <topology evidence="1">Multi-pass membrane protein</topology>
    </subcellularLocation>
</comment>
<evidence type="ECO:0000256" key="4">
    <source>
        <dbReference type="ARBA" id="ARBA00023128"/>
    </source>
</evidence>
<dbReference type="PANTHER" id="PTHR28234:SF1">
    <property type="entry name" value="NUCLEAR CONTROL OF ATPASE PROTEIN 2"/>
    <property type="match status" value="1"/>
</dbReference>
<evidence type="ECO:0000313" key="8">
    <source>
        <dbReference type="Proteomes" id="UP001583193"/>
    </source>
</evidence>
<dbReference type="InterPro" id="IPR013946">
    <property type="entry name" value="NCA2-like"/>
</dbReference>
<dbReference type="Pfam" id="PF08637">
    <property type="entry name" value="NCA2"/>
    <property type="match status" value="1"/>
</dbReference>
<dbReference type="EMBL" id="JAVDPF010000055">
    <property type="protein sequence ID" value="KAL1865952.1"/>
    <property type="molecule type" value="Genomic_DNA"/>
</dbReference>
<reference evidence="7 8" key="1">
    <citation type="journal article" date="2024" name="IMA Fungus">
        <title>IMA Genome - F19 : A genome assembly and annotation guide to empower mycologists, including annotated draft genome sequences of Ceratocystis pirilliformis, Diaporthe australafricana, Fusarium ophioides, Paecilomyces lecythidis, and Sporothrix stenoceras.</title>
        <authorList>
            <person name="Aylward J."/>
            <person name="Wilson A.M."/>
            <person name="Visagie C.M."/>
            <person name="Spraker J."/>
            <person name="Barnes I."/>
            <person name="Buitendag C."/>
            <person name="Ceriani C."/>
            <person name="Del Mar Angel L."/>
            <person name="du Plessis D."/>
            <person name="Fuchs T."/>
            <person name="Gasser K."/>
            <person name="Kramer D."/>
            <person name="Li W."/>
            <person name="Munsamy K."/>
            <person name="Piso A."/>
            <person name="Price J.L."/>
            <person name="Sonnekus B."/>
            <person name="Thomas C."/>
            <person name="van der Nest A."/>
            <person name="van Dijk A."/>
            <person name="van Heerden A."/>
            <person name="van Vuuren N."/>
            <person name="Yilmaz N."/>
            <person name="Duong T.A."/>
            <person name="van der Merwe N.A."/>
            <person name="Wingfield M.J."/>
            <person name="Wingfield B.D."/>
        </authorList>
    </citation>
    <scope>NUCLEOTIDE SEQUENCE [LARGE SCALE GENOMIC DNA]</scope>
    <source>
        <strain evidence="7 8">CMW 18167</strain>
    </source>
</reference>
<dbReference type="PANTHER" id="PTHR28234">
    <property type="entry name" value="NUCLEAR CONTROL OF ATPASE PROTEIN 2"/>
    <property type="match status" value="1"/>
</dbReference>
<evidence type="ECO:0000256" key="3">
    <source>
        <dbReference type="ARBA" id="ARBA00022989"/>
    </source>
</evidence>
<protein>
    <submittedName>
        <fullName evidence="7">Nuclear control of ATPase protein 2</fullName>
    </submittedName>
</protein>
<evidence type="ECO:0000256" key="2">
    <source>
        <dbReference type="ARBA" id="ARBA00022692"/>
    </source>
</evidence>
<keyword evidence="4" id="KW-0496">Mitochondrion</keyword>
<sequence>MSVVIDNIRRLDAQIDRFQLRDSEKVQQHNGQQDSYEDYQASETIYLTKDTADLTAIVRTLSVTSSSKPLLQQHRLIDILSQVQQVGPNINVSAEVPENYAADLLWLVAAKAAVQTLGIVMDTFLTRTLSLNDGIWYWDEVLGSYWSTGLYTIQTSPWRLYSRATEIYSTFKRHYGDQEAMSTLTISGRWGKFHDLVRRSIREQSIERAKSRMLSPFAVCRSEARRKRRSLKMMREMHASAVGLLMDECLSFGLEEEAINTGIYSSSSDEWHNTVSKSVLLMEALLRNATNLDIGLNEFEDGVFSTIESETDALQSHGVDSKSDSRALLVIERLINILKERLPGHEFSSNTLVGDHGRPSRLVRYWLPVSAGLCSLSTVLSILTSHKADLLSWIAEFGSTIVDFGRNWVIEPIGKLIGTIRHDEKSEIAIMSRNSLEADRASLERMVVDFVLDNPEPAREASRFELDAGSITAKVREGDLTPVLKAYEQDLRQPFRGTVRGNLVRALLIQIQKTKVDVEIAIGGIDALLKSQELVFGFVGLTPGILASYAVFRWLNGLFGSRKGLRRGKKQDEMRRALRNADRVLTSASPTPNGILSYKDHGLLICEAQVLKKAAKKFFPGPVYHDFEEDMSDLMNINAGVEKQLRIVERIRWGYSKWLG</sequence>
<comment type="caution">
    <text evidence="7">The sequence shown here is derived from an EMBL/GenBank/DDBJ whole genome shotgun (WGS) entry which is preliminary data.</text>
</comment>
<accession>A0ABR3WQM7</accession>
<evidence type="ECO:0000256" key="1">
    <source>
        <dbReference type="ARBA" id="ARBA00004225"/>
    </source>
</evidence>
<evidence type="ECO:0000256" key="6">
    <source>
        <dbReference type="SAM" id="Phobius"/>
    </source>
</evidence>
<proteinExistence type="predicted"/>
<organism evidence="7 8">
    <name type="scientific">Paecilomyces lecythidis</name>
    <dbReference type="NCBI Taxonomy" id="3004212"/>
    <lineage>
        <taxon>Eukaryota</taxon>
        <taxon>Fungi</taxon>
        <taxon>Dikarya</taxon>
        <taxon>Ascomycota</taxon>
        <taxon>Pezizomycotina</taxon>
        <taxon>Eurotiomycetes</taxon>
        <taxon>Eurotiomycetidae</taxon>
        <taxon>Eurotiales</taxon>
        <taxon>Thermoascaceae</taxon>
        <taxon>Paecilomyces</taxon>
    </lineage>
</organism>
<keyword evidence="8" id="KW-1185">Reference proteome</keyword>
<keyword evidence="5 6" id="KW-0472">Membrane</keyword>
<name>A0ABR3WQM7_9EURO</name>
<gene>
    <name evidence="7" type="primary">NCA2</name>
    <name evidence="7" type="ORF">Plec18167_009202</name>
</gene>
<feature type="transmembrane region" description="Helical" evidence="6">
    <location>
        <begin position="534"/>
        <end position="555"/>
    </location>
</feature>
<evidence type="ECO:0000256" key="5">
    <source>
        <dbReference type="ARBA" id="ARBA00023136"/>
    </source>
</evidence>
<keyword evidence="2 6" id="KW-0812">Transmembrane</keyword>
<dbReference type="Proteomes" id="UP001583193">
    <property type="component" value="Unassembled WGS sequence"/>
</dbReference>
<evidence type="ECO:0000313" key="7">
    <source>
        <dbReference type="EMBL" id="KAL1865952.1"/>
    </source>
</evidence>
<keyword evidence="3 6" id="KW-1133">Transmembrane helix</keyword>